<evidence type="ECO:0000313" key="2">
    <source>
        <dbReference type="Proteomes" id="UP001234178"/>
    </source>
</evidence>
<dbReference type="Proteomes" id="UP001234178">
    <property type="component" value="Unassembled WGS sequence"/>
</dbReference>
<evidence type="ECO:0000313" key="1">
    <source>
        <dbReference type="EMBL" id="KAK4021638.1"/>
    </source>
</evidence>
<keyword evidence="2" id="KW-1185">Reference proteome</keyword>
<gene>
    <name evidence="1" type="ORF">OUZ56_003549</name>
</gene>
<accession>A0ABR0A9C0</accession>
<dbReference type="EMBL" id="JAOYFB010000036">
    <property type="protein sequence ID" value="KAK4021638.1"/>
    <property type="molecule type" value="Genomic_DNA"/>
</dbReference>
<protein>
    <submittedName>
        <fullName evidence="1">Uncharacterized protein</fullName>
    </submittedName>
</protein>
<reference evidence="1 2" key="1">
    <citation type="journal article" date="2023" name="Nucleic Acids Res.">
        <title>The hologenome of Daphnia magna reveals possible DNA methylation and microbiome-mediated evolution of the host genome.</title>
        <authorList>
            <person name="Chaturvedi A."/>
            <person name="Li X."/>
            <person name="Dhandapani V."/>
            <person name="Marshall H."/>
            <person name="Kissane S."/>
            <person name="Cuenca-Cambronero M."/>
            <person name="Asole G."/>
            <person name="Calvet F."/>
            <person name="Ruiz-Romero M."/>
            <person name="Marangio P."/>
            <person name="Guigo R."/>
            <person name="Rago D."/>
            <person name="Mirbahai L."/>
            <person name="Eastwood N."/>
            <person name="Colbourne J.K."/>
            <person name="Zhou J."/>
            <person name="Mallon E."/>
            <person name="Orsini L."/>
        </authorList>
    </citation>
    <scope>NUCLEOTIDE SEQUENCE [LARGE SCALE GENOMIC DNA]</scope>
    <source>
        <strain evidence="1">LRV0_1</strain>
    </source>
</reference>
<name>A0ABR0A9C0_9CRUS</name>
<comment type="caution">
    <text evidence="1">The sequence shown here is derived from an EMBL/GenBank/DDBJ whole genome shotgun (WGS) entry which is preliminary data.</text>
</comment>
<sequence length="169" mass="19259">MGKRKHIDGQDNGVLSRFVKRRLAIKNSKEEVDDILNRDIEANASEATTEFSLNSKAENSSKIFMPPDKTEDIDNDLQITLTDEEVCETREISENESSSYSCEKSDSESESELYIGDKNFYEPSQYLPLLSLGFYFKNKISKKAFHQTLKLMQIATQDNKQQLGIPCCV</sequence>
<proteinExistence type="predicted"/>
<organism evidence="1 2">
    <name type="scientific">Daphnia magna</name>
    <dbReference type="NCBI Taxonomy" id="35525"/>
    <lineage>
        <taxon>Eukaryota</taxon>
        <taxon>Metazoa</taxon>
        <taxon>Ecdysozoa</taxon>
        <taxon>Arthropoda</taxon>
        <taxon>Crustacea</taxon>
        <taxon>Branchiopoda</taxon>
        <taxon>Diplostraca</taxon>
        <taxon>Cladocera</taxon>
        <taxon>Anomopoda</taxon>
        <taxon>Daphniidae</taxon>
        <taxon>Daphnia</taxon>
    </lineage>
</organism>